<reference evidence="1 2" key="1">
    <citation type="submission" date="2016-03" db="EMBL/GenBank/DDBJ databases">
        <title>Comparative genomics of human isolates of Fusobacterium necrophorum.</title>
        <authorList>
            <person name="Jensen A."/>
            <person name="Bank S."/>
            <person name="Andersen P.S."/>
            <person name="Kristensen L.H."/>
            <person name="Prag J."/>
        </authorList>
    </citation>
    <scope>NUCLEOTIDE SEQUENCE [LARGE SCALE GENOMIC DNA]</scope>
    <source>
        <strain evidence="1 2">LS_1264</strain>
    </source>
</reference>
<organism evidence="1 2">
    <name type="scientific">Fusobacterium necrophorum subsp. funduliforme</name>
    <dbReference type="NCBI Taxonomy" id="143387"/>
    <lineage>
        <taxon>Bacteria</taxon>
        <taxon>Fusobacteriati</taxon>
        <taxon>Fusobacteriota</taxon>
        <taxon>Fusobacteriia</taxon>
        <taxon>Fusobacteriales</taxon>
        <taxon>Fusobacteriaceae</taxon>
        <taxon>Fusobacterium</taxon>
    </lineage>
</organism>
<evidence type="ECO:0000313" key="2">
    <source>
        <dbReference type="Proteomes" id="UP000075816"/>
    </source>
</evidence>
<proteinExistence type="predicted"/>
<gene>
    <name evidence="1" type="ORF">A2J07_01055</name>
</gene>
<accession>A0A162J8Z3</accession>
<dbReference type="RefSeq" id="WP_062680947.1">
    <property type="nucleotide sequence ID" value="NZ_CAXOUF010000029.1"/>
</dbReference>
<sequence>MKINFEELKKQAIDTNILLSLLEMLYVELKQEKMTNIRFNEYCNAEIIDGNTFEISLSEAPISINDILIVSMDGNHFVTPSYIEEINGKKVRFTSKNITSHEVLYVTYKY</sequence>
<dbReference type="AlphaFoldDB" id="A0A162J8Z3"/>
<dbReference type="Proteomes" id="UP000075816">
    <property type="component" value="Unassembled WGS sequence"/>
</dbReference>
<dbReference type="EMBL" id="LVEA01000001">
    <property type="protein sequence ID" value="KYL05357.1"/>
    <property type="molecule type" value="Genomic_DNA"/>
</dbReference>
<comment type="caution">
    <text evidence="1">The sequence shown here is derived from an EMBL/GenBank/DDBJ whole genome shotgun (WGS) entry which is preliminary data.</text>
</comment>
<protein>
    <submittedName>
        <fullName evidence="1">Uncharacterized protein</fullName>
    </submittedName>
</protein>
<name>A0A162J8Z3_9FUSO</name>
<evidence type="ECO:0000313" key="1">
    <source>
        <dbReference type="EMBL" id="KYL05357.1"/>
    </source>
</evidence>